<comment type="caution">
    <text evidence="11">The sequence shown here is derived from an EMBL/GenBank/DDBJ whole genome shotgun (WGS) entry which is preliminary data.</text>
</comment>
<dbReference type="OrthoDB" id="10064318at2759"/>
<dbReference type="GO" id="GO:0006623">
    <property type="term" value="P:protein targeting to vacuole"/>
    <property type="evidence" value="ECO:0007669"/>
    <property type="project" value="TreeGrafter"/>
</dbReference>
<evidence type="ECO:0000256" key="3">
    <source>
        <dbReference type="ARBA" id="ARBA00010883"/>
    </source>
</evidence>
<comment type="subcellular location">
    <subcellularLocation>
        <location evidence="2">Cytoplasm</location>
    </subcellularLocation>
    <subcellularLocation>
        <location evidence="1">Membrane</location>
        <topology evidence="1">Peripheral membrane protein</topology>
        <orientation evidence="1">Cytoplasmic side</orientation>
    </subcellularLocation>
</comment>
<dbReference type="InterPro" id="IPR045734">
    <property type="entry name" value="Snx8_BAR_dom"/>
</dbReference>
<dbReference type="Pfam" id="PF19566">
    <property type="entry name" value="Snx8_BAR_dom"/>
    <property type="match status" value="1"/>
</dbReference>
<dbReference type="Pfam" id="PF00787">
    <property type="entry name" value="PX"/>
    <property type="match status" value="1"/>
</dbReference>
<dbReference type="SUPFAM" id="SSF64268">
    <property type="entry name" value="PX domain"/>
    <property type="match status" value="1"/>
</dbReference>
<evidence type="ECO:0000256" key="8">
    <source>
        <dbReference type="ARBA" id="ARBA00023136"/>
    </source>
</evidence>
<evidence type="ECO:0000256" key="4">
    <source>
        <dbReference type="ARBA" id="ARBA00014268"/>
    </source>
</evidence>
<proteinExistence type="inferred from homology"/>
<sequence length="665" mass="75572">MASTFPSDTPQNATGHRRDSDVTLSSGSDLGFRGNLPDIAESSIGLNTAWDWVDPWSPTLTTSPSLPSQWDRVTLADLDLPAVYDLAFSATLPRGGEARLDYVIQVLGLSGLPHSRIADIVRMVRTLRQTGVNPGKSRSSYPIHDGPETVDRPGFDVMLAFVALAQKHVPITLEAFMTHRNDLPEPVLPDVENLTIASPSTTPGYTAMPNVVDPWDTTSNSGTDLVEGVRKNAWATDGPDAIQHSTPLNTSEFSGALIGTPEPVNPTQFEYLESNPEVSHSSPYRYTTEQMSGFAHLEEEPAEIALDDDRKGTFFKFSTYTVRRTTATGKVQRRYSDFVWLREFLETRYPWCMLPKLPPKAIRNSNPGFLMQRCRGLQRFMGFVLRHPRLGKDKVLHDFLTCEQSLTQYRDSELFTQHSTLVTNDVTSPPLAGLEEIGMKLAKVRHIVQAEYHQVGHQYRSLSQLVTLQHHLAEQLELLGTGCNPEALPLCVQTNCGDCFRQREKSQRMQSQLQRVREDWGIHNQSVVESILEYLRRYQDVLVALRQLLERRDTLGLNSQRQRILNSLESSRQRLAEEREPSKATGPGRQQDIWEARVEKDTLALRSIEAQINTVDSQVWEEYRLYHHSRQFLPWIYTKYARLQVNHHSLLLHAWRHALREVNHL</sequence>
<dbReference type="PROSITE" id="PS50195">
    <property type="entry name" value="PX"/>
    <property type="match status" value="1"/>
</dbReference>
<keyword evidence="8" id="KW-0472">Membrane</keyword>
<dbReference type="PANTHER" id="PTHR47554:SF1">
    <property type="entry name" value="SORTING NEXIN MVP1"/>
    <property type="match status" value="1"/>
</dbReference>
<organism evidence="11 12">
    <name type="scientific">Dispira parvispora</name>
    <dbReference type="NCBI Taxonomy" id="1520584"/>
    <lineage>
        <taxon>Eukaryota</taxon>
        <taxon>Fungi</taxon>
        <taxon>Fungi incertae sedis</taxon>
        <taxon>Zoopagomycota</taxon>
        <taxon>Kickxellomycotina</taxon>
        <taxon>Dimargaritomycetes</taxon>
        <taxon>Dimargaritales</taxon>
        <taxon>Dimargaritaceae</taxon>
        <taxon>Dispira</taxon>
    </lineage>
</organism>
<dbReference type="PANTHER" id="PTHR47554">
    <property type="entry name" value="SORTING NEXIN MVP1"/>
    <property type="match status" value="1"/>
</dbReference>
<evidence type="ECO:0000313" key="12">
    <source>
        <dbReference type="Proteomes" id="UP001150925"/>
    </source>
</evidence>
<evidence type="ECO:0000259" key="10">
    <source>
        <dbReference type="PROSITE" id="PS50195"/>
    </source>
</evidence>
<keyword evidence="5" id="KW-0813">Transport</keyword>
<evidence type="ECO:0000256" key="9">
    <source>
        <dbReference type="SAM" id="MobiDB-lite"/>
    </source>
</evidence>
<evidence type="ECO:0000256" key="6">
    <source>
        <dbReference type="ARBA" id="ARBA00022490"/>
    </source>
</evidence>
<keyword evidence="12" id="KW-1185">Reference proteome</keyword>
<name>A0A9W8AUB9_9FUNG</name>
<dbReference type="AlphaFoldDB" id="A0A9W8AUB9"/>
<feature type="domain" description="PX" evidence="10">
    <location>
        <begin position="298"/>
        <end position="407"/>
    </location>
</feature>
<dbReference type="Proteomes" id="UP001150925">
    <property type="component" value="Unassembled WGS sequence"/>
</dbReference>
<dbReference type="Gene3D" id="3.30.1520.10">
    <property type="entry name" value="Phox-like domain"/>
    <property type="match status" value="1"/>
</dbReference>
<evidence type="ECO:0000256" key="1">
    <source>
        <dbReference type="ARBA" id="ARBA00004287"/>
    </source>
</evidence>
<protein>
    <recommendedName>
        <fullName evidence="4">Sorting nexin MVP1</fullName>
    </recommendedName>
</protein>
<dbReference type="GO" id="GO:0032266">
    <property type="term" value="F:phosphatidylinositol-3-phosphate binding"/>
    <property type="evidence" value="ECO:0007669"/>
    <property type="project" value="TreeGrafter"/>
</dbReference>
<reference evidence="11" key="1">
    <citation type="submission" date="2022-07" db="EMBL/GenBank/DDBJ databases">
        <title>Phylogenomic reconstructions and comparative analyses of Kickxellomycotina fungi.</title>
        <authorList>
            <person name="Reynolds N.K."/>
            <person name="Stajich J.E."/>
            <person name="Barry K."/>
            <person name="Grigoriev I.V."/>
            <person name="Crous P."/>
            <person name="Smith M.E."/>
        </authorList>
    </citation>
    <scope>NUCLEOTIDE SEQUENCE</scope>
    <source>
        <strain evidence="11">RSA 1196</strain>
    </source>
</reference>
<dbReference type="SMART" id="SM00312">
    <property type="entry name" value="PX"/>
    <property type="match status" value="1"/>
</dbReference>
<feature type="region of interest" description="Disordered" evidence="9">
    <location>
        <begin position="1"/>
        <end position="26"/>
    </location>
</feature>
<keyword evidence="6" id="KW-0963">Cytoplasm</keyword>
<evidence type="ECO:0000256" key="7">
    <source>
        <dbReference type="ARBA" id="ARBA00022927"/>
    </source>
</evidence>
<gene>
    <name evidence="11" type="primary">MVP1</name>
    <name evidence="11" type="ORF">IWQ62_000618</name>
</gene>
<evidence type="ECO:0000256" key="2">
    <source>
        <dbReference type="ARBA" id="ARBA00004496"/>
    </source>
</evidence>
<dbReference type="InterPro" id="IPR036871">
    <property type="entry name" value="PX_dom_sf"/>
</dbReference>
<feature type="compositionally biased region" description="Polar residues" evidence="9">
    <location>
        <begin position="1"/>
        <end position="14"/>
    </location>
</feature>
<evidence type="ECO:0000256" key="5">
    <source>
        <dbReference type="ARBA" id="ARBA00022448"/>
    </source>
</evidence>
<accession>A0A9W8AUB9</accession>
<keyword evidence="7" id="KW-0653">Protein transport</keyword>
<dbReference type="EMBL" id="JANBPY010000058">
    <property type="protein sequence ID" value="KAJ1969451.1"/>
    <property type="molecule type" value="Genomic_DNA"/>
</dbReference>
<dbReference type="GO" id="GO:0016020">
    <property type="term" value="C:membrane"/>
    <property type="evidence" value="ECO:0007669"/>
    <property type="project" value="UniProtKB-SubCell"/>
</dbReference>
<dbReference type="GO" id="GO:0005829">
    <property type="term" value="C:cytosol"/>
    <property type="evidence" value="ECO:0007669"/>
    <property type="project" value="GOC"/>
</dbReference>
<dbReference type="InterPro" id="IPR001683">
    <property type="entry name" value="PX_dom"/>
</dbReference>
<evidence type="ECO:0000313" key="11">
    <source>
        <dbReference type="EMBL" id="KAJ1969451.1"/>
    </source>
</evidence>
<comment type="similarity">
    <text evidence="3">Belongs to the sorting nexin family.</text>
</comment>
<dbReference type="InterPro" id="IPR028662">
    <property type="entry name" value="SNX8/Mvp1"/>
</dbReference>
<dbReference type="GO" id="GO:0042147">
    <property type="term" value="P:retrograde transport, endosome to Golgi"/>
    <property type="evidence" value="ECO:0007669"/>
    <property type="project" value="InterPro"/>
</dbReference>
<dbReference type="GO" id="GO:0005768">
    <property type="term" value="C:endosome"/>
    <property type="evidence" value="ECO:0007669"/>
    <property type="project" value="TreeGrafter"/>
</dbReference>